<dbReference type="Proteomes" id="UP000584670">
    <property type="component" value="Unassembled WGS sequence"/>
</dbReference>
<evidence type="ECO:0000313" key="2">
    <source>
        <dbReference type="Proteomes" id="UP000584670"/>
    </source>
</evidence>
<sequence length="204" mass="21595">MPWNLNGTYLESCNCDVVCPCTTSGLTAPADHERCQLTLAFHVDSGNVDDVDVSDRSVAVFIDGPRVMAEGGWQVALYVDASADDGQAEALGKVFSGQVGGPMAGLAPLIGEVLGVERVPIDYRDDGRHHAARVGDAIDIEIEDQVAPQFGQDGPVMGLTGMFHPVNSTLTIARSTRATGDGVYGRSWDFTGRNGHSAPFTWSG</sequence>
<dbReference type="InterPro" id="IPR009758">
    <property type="entry name" value="DUF1326"/>
</dbReference>
<dbReference type="AlphaFoldDB" id="A0A7X1JB64"/>
<dbReference type="RefSeq" id="WP_186287502.1">
    <property type="nucleotide sequence ID" value="NZ_JACMSF010000081.1"/>
</dbReference>
<reference evidence="1 2" key="1">
    <citation type="submission" date="2020-08" db="EMBL/GenBank/DDBJ databases">
        <title>Streptomyces sp. PSKA01 genome sequencing and assembly.</title>
        <authorList>
            <person name="Mandal S."/>
            <person name="Maiti P.K."/>
            <person name="Das P."/>
        </authorList>
    </citation>
    <scope>NUCLEOTIDE SEQUENCE [LARGE SCALE GENOMIC DNA]</scope>
    <source>
        <strain evidence="1 2">PSKA01</strain>
    </source>
</reference>
<organism evidence="1 2">
    <name type="scientific">Streptomyces cupreus</name>
    <dbReference type="NCBI Taxonomy" id="2759956"/>
    <lineage>
        <taxon>Bacteria</taxon>
        <taxon>Bacillati</taxon>
        <taxon>Actinomycetota</taxon>
        <taxon>Actinomycetes</taxon>
        <taxon>Kitasatosporales</taxon>
        <taxon>Streptomycetaceae</taxon>
        <taxon>Streptomyces</taxon>
    </lineage>
</organism>
<dbReference type="EMBL" id="JACMSF010000081">
    <property type="protein sequence ID" value="MBC2907556.1"/>
    <property type="molecule type" value="Genomic_DNA"/>
</dbReference>
<name>A0A7X1JB64_9ACTN</name>
<protein>
    <submittedName>
        <fullName evidence="1">DUF1326 domain-containing protein</fullName>
    </submittedName>
</protein>
<proteinExistence type="predicted"/>
<keyword evidence="2" id="KW-1185">Reference proteome</keyword>
<accession>A0A7X1JB64</accession>
<gene>
    <name evidence="1" type="ORF">H4N64_39820</name>
</gene>
<evidence type="ECO:0000313" key="1">
    <source>
        <dbReference type="EMBL" id="MBC2907556.1"/>
    </source>
</evidence>
<comment type="caution">
    <text evidence="1">The sequence shown here is derived from an EMBL/GenBank/DDBJ whole genome shotgun (WGS) entry which is preliminary data.</text>
</comment>
<dbReference type="Pfam" id="PF07040">
    <property type="entry name" value="DUF1326"/>
    <property type="match status" value="1"/>
</dbReference>